<dbReference type="NCBIfam" id="NF001399">
    <property type="entry name" value="PRK00283.1"/>
    <property type="match status" value="1"/>
</dbReference>
<dbReference type="AlphaFoldDB" id="A0AAX3BAQ2"/>
<evidence type="ECO:0000256" key="4">
    <source>
        <dbReference type="ARBA" id="ARBA00022618"/>
    </source>
</evidence>
<dbReference type="PANTHER" id="PTHR30349">
    <property type="entry name" value="PHAGE INTEGRASE-RELATED"/>
    <property type="match status" value="1"/>
</dbReference>
<evidence type="ECO:0000256" key="9">
    <source>
        <dbReference type="ARBA" id="ARBA00023306"/>
    </source>
</evidence>
<dbReference type="GO" id="GO:0009037">
    <property type="term" value="F:tyrosine-based site-specific recombinase activity"/>
    <property type="evidence" value="ECO:0007669"/>
    <property type="project" value="UniProtKB-UniRule"/>
</dbReference>
<dbReference type="RefSeq" id="WP_271434438.1">
    <property type="nucleotide sequence ID" value="NZ_CP073355.1"/>
</dbReference>
<evidence type="ECO:0000256" key="8">
    <source>
        <dbReference type="ARBA" id="ARBA00023172"/>
    </source>
</evidence>
<evidence type="ECO:0000256" key="10">
    <source>
        <dbReference type="HAMAP-Rule" id="MF_01808"/>
    </source>
</evidence>
<protein>
    <recommendedName>
        <fullName evidence="10">Tyrosine recombinase XerC</fullName>
    </recommendedName>
</protein>
<reference evidence="13" key="2">
    <citation type="submission" date="2022-06" db="EMBL/GenBank/DDBJ databases">
        <title>Thermospira aquatica gen. nov., sp. nov.</title>
        <authorList>
            <person name="Ben Ali Gam Z."/>
            <person name="Labat M."/>
        </authorList>
    </citation>
    <scope>NUCLEOTIDE SEQUENCE</scope>
    <source>
        <strain evidence="13">F1F22</strain>
    </source>
</reference>
<evidence type="ECO:0000256" key="6">
    <source>
        <dbReference type="ARBA" id="ARBA00022908"/>
    </source>
</evidence>
<dbReference type="PANTHER" id="PTHR30349:SF81">
    <property type="entry name" value="TYROSINE RECOMBINASE XERC"/>
    <property type="match status" value="1"/>
</dbReference>
<keyword evidence="14" id="KW-1185">Reference proteome</keyword>
<reference evidence="13" key="1">
    <citation type="submission" date="2021-04" db="EMBL/GenBank/DDBJ databases">
        <authorList>
            <person name="Postec A."/>
        </authorList>
    </citation>
    <scope>NUCLEOTIDE SEQUENCE</scope>
    <source>
        <strain evidence="13">F1F22</strain>
    </source>
</reference>
<comment type="similarity">
    <text evidence="2">Belongs to the 'phage' integrase family. XerD subfamily.</text>
</comment>
<evidence type="ECO:0000256" key="3">
    <source>
        <dbReference type="ARBA" id="ARBA00022490"/>
    </source>
</evidence>
<organism evidence="13 14">
    <name type="scientific">Thermospira aquatica</name>
    <dbReference type="NCBI Taxonomy" id="2828656"/>
    <lineage>
        <taxon>Bacteria</taxon>
        <taxon>Pseudomonadati</taxon>
        <taxon>Spirochaetota</taxon>
        <taxon>Spirochaetia</taxon>
        <taxon>Brevinematales</taxon>
        <taxon>Thermospiraceae</taxon>
        <taxon>Thermospira</taxon>
    </lineage>
</organism>
<dbReference type="GO" id="GO:0006313">
    <property type="term" value="P:DNA transposition"/>
    <property type="evidence" value="ECO:0007669"/>
    <property type="project" value="UniProtKB-UniRule"/>
</dbReference>
<dbReference type="EMBL" id="CP073355">
    <property type="protein sequence ID" value="URA09310.1"/>
    <property type="molecule type" value="Genomic_DNA"/>
</dbReference>
<dbReference type="PROSITE" id="PS51900">
    <property type="entry name" value="CB"/>
    <property type="match status" value="1"/>
</dbReference>
<evidence type="ECO:0000313" key="14">
    <source>
        <dbReference type="Proteomes" id="UP001056539"/>
    </source>
</evidence>
<evidence type="ECO:0000256" key="1">
    <source>
        <dbReference type="ARBA" id="ARBA00004496"/>
    </source>
</evidence>
<evidence type="ECO:0000256" key="7">
    <source>
        <dbReference type="ARBA" id="ARBA00023125"/>
    </source>
</evidence>
<dbReference type="InterPro" id="IPR004107">
    <property type="entry name" value="Integrase_SAM-like_N"/>
</dbReference>
<evidence type="ECO:0000259" key="12">
    <source>
        <dbReference type="PROSITE" id="PS51900"/>
    </source>
</evidence>
<dbReference type="Pfam" id="PF02899">
    <property type="entry name" value="Phage_int_SAM_1"/>
    <property type="match status" value="1"/>
</dbReference>
<comment type="subcellular location">
    <subcellularLocation>
        <location evidence="1 10">Cytoplasm</location>
    </subcellularLocation>
</comment>
<gene>
    <name evidence="13" type="primary">xerD</name>
    <name evidence="10" type="synonym">xerC</name>
    <name evidence="13" type="ORF">KDW03_07350</name>
</gene>
<accession>A0AAX3BAQ2</accession>
<feature type="active site" evidence="10">
    <location>
        <position position="246"/>
    </location>
</feature>
<dbReference type="CDD" id="cd00798">
    <property type="entry name" value="INT_XerDC_C"/>
    <property type="match status" value="1"/>
</dbReference>
<evidence type="ECO:0000313" key="13">
    <source>
        <dbReference type="EMBL" id="URA09310.1"/>
    </source>
</evidence>
<dbReference type="InterPro" id="IPR002104">
    <property type="entry name" value="Integrase_catalytic"/>
</dbReference>
<dbReference type="PROSITE" id="PS51898">
    <property type="entry name" value="TYR_RECOMBINASE"/>
    <property type="match status" value="1"/>
</dbReference>
<keyword evidence="7 10" id="KW-0238">DNA-binding</keyword>
<feature type="active site" evidence="10">
    <location>
        <position position="243"/>
    </location>
</feature>
<dbReference type="GO" id="GO:0051301">
    <property type="term" value="P:cell division"/>
    <property type="evidence" value="ECO:0007669"/>
    <property type="project" value="UniProtKB-KW"/>
</dbReference>
<keyword evidence="6 10" id="KW-0229">DNA integration</keyword>
<keyword evidence="5 10" id="KW-0159">Chromosome partition</keyword>
<dbReference type="InterPro" id="IPR050090">
    <property type="entry name" value="Tyrosine_recombinase_XerCD"/>
</dbReference>
<dbReference type="InterPro" id="IPR023009">
    <property type="entry name" value="Tyrosine_recombinase_XerC/XerD"/>
</dbReference>
<keyword evidence="3 10" id="KW-0963">Cytoplasm</keyword>
<keyword evidence="8 10" id="KW-0233">DNA recombination</keyword>
<comment type="similarity">
    <text evidence="10">Belongs to the 'phage' integrase family. XerC subfamily.</text>
</comment>
<keyword evidence="4 10" id="KW-0132">Cell division</keyword>
<proteinExistence type="inferred from homology"/>
<dbReference type="Proteomes" id="UP001056539">
    <property type="component" value="Chromosome"/>
</dbReference>
<sequence length="307" mass="35632">MELNHPEILAAFERYLTHERQLAHNSILSYCQDVGDFLSFLEESKISLLQISYEDIMEFVITLYEKGLVARSVARKISSLKAFFSFLVRMEWMPYHPLELMETPRYIKKLPSYLTLEEIEAMIRPQEENFQEIRDSCIIEFLYSCGLRVSELCHLCFHHIHKDEKLLRIIGKGNKERLVPLGNRAMSWLERYLPYRAALLVGKKKRDEVFLSRLGRPLSRVSVWSIVKERASRAGITTTISPHTLRHSFATHLVIQGADLRGVQELLGHADISTTEIYTHVSSTYLQQTHATYHPLEQGEKDPETKS</sequence>
<name>A0AAX3BAQ2_9SPIR</name>
<dbReference type="GO" id="GO:0007059">
    <property type="term" value="P:chromosome segregation"/>
    <property type="evidence" value="ECO:0007669"/>
    <property type="project" value="UniProtKB-UniRule"/>
</dbReference>
<dbReference type="Pfam" id="PF00589">
    <property type="entry name" value="Phage_integrase"/>
    <property type="match status" value="1"/>
</dbReference>
<keyword evidence="9 10" id="KW-0131">Cell cycle</keyword>
<comment type="function">
    <text evidence="10">Site-specific tyrosine recombinase, which acts by catalyzing the cutting and rejoining of the recombining DNA molecules. The XerC-XerD complex is essential to convert dimers of the bacterial chromosome into monomers to permit their segregation at cell division. It also contributes to the segregational stability of plasmids.</text>
</comment>
<evidence type="ECO:0000256" key="2">
    <source>
        <dbReference type="ARBA" id="ARBA00010450"/>
    </source>
</evidence>
<dbReference type="InterPro" id="IPR013762">
    <property type="entry name" value="Integrase-like_cat_sf"/>
</dbReference>
<feature type="active site" evidence="10">
    <location>
        <position position="172"/>
    </location>
</feature>
<dbReference type="GO" id="GO:0005737">
    <property type="term" value="C:cytoplasm"/>
    <property type="evidence" value="ECO:0007669"/>
    <property type="project" value="UniProtKB-SubCell"/>
</dbReference>
<feature type="active site" evidence="10">
    <location>
        <position position="148"/>
    </location>
</feature>
<feature type="domain" description="Core-binding (CB)" evidence="12">
    <location>
        <begin position="3"/>
        <end position="88"/>
    </location>
</feature>
<dbReference type="HAMAP" id="MF_01808">
    <property type="entry name" value="Recomb_XerC_XerD"/>
    <property type="match status" value="1"/>
</dbReference>
<dbReference type="KEGG" id="taqu:KDW03_07350"/>
<dbReference type="InterPro" id="IPR011010">
    <property type="entry name" value="DNA_brk_join_enz"/>
</dbReference>
<dbReference type="Gene3D" id="1.10.443.10">
    <property type="entry name" value="Intergrase catalytic core"/>
    <property type="match status" value="1"/>
</dbReference>
<dbReference type="NCBIfam" id="TIGR02225">
    <property type="entry name" value="recomb_XerD"/>
    <property type="match status" value="1"/>
</dbReference>
<feature type="domain" description="Tyr recombinase" evidence="11">
    <location>
        <begin position="109"/>
        <end position="291"/>
    </location>
</feature>
<dbReference type="InterPro" id="IPR010998">
    <property type="entry name" value="Integrase_recombinase_N"/>
</dbReference>
<feature type="active site" description="O-(3'-phospho-DNA)-tyrosine intermediate" evidence="10">
    <location>
        <position position="278"/>
    </location>
</feature>
<evidence type="ECO:0000256" key="5">
    <source>
        <dbReference type="ARBA" id="ARBA00022829"/>
    </source>
</evidence>
<dbReference type="GO" id="GO:0003677">
    <property type="term" value="F:DNA binding"/>
    <property type="evidence" value="ECO:0007669"/>
    <property type="project" value="UniProtKB-UniRule"/>
</dbReference>
<dbReference type="SUPFAM" id="SSF56349">
    <property type="entry name" value="DNA breaking-rejoining enzymes"/>
    <property type="match status" value="1"/>
</dbReference>
<dbReference type="InterPro" id="IPR011932">
    <property type="entry name" value="Recomb_XerD"/>
</dbReference>
<dbReference type="Gene3D" id="1.10.150.130">
    <property type="match status" value="1"/>
</dbReference>
<comment type="subunit">
    <text evidence="10">Forms a cyclic heterotetrameric complex composed of two molecules of XerC and two molecules of XerD.</text>
</comment>
<dbReference type="InterPro" id="IPR044068">
    <property type="entry name" value="CB"/>
</dbReference>
<evidence type="ECO:0000259" key="11">
    <source>
        <dbReference type="PROSITE" id="PS51898"/>
    </source>
</evidence>
<feature type="active site" evidence="10">
    <location>
        <position position="269"/>
    </location>
</feature>